<accession>A0ABP9ECR7</accession>
<evidence type="ECO:0000313" key="7">
    <source>
        <dbReference type="Proteomes" id="UP001501752"/>
    </source>
</evidence>
<keyword evidence="2 4" id="KW-0238">DNA-binding</keyword>
<evidence type="ECO:0000256" key="3">
    <source>
        <dbReference type="ARBA" id="ARBA00023163"/>
    </source>
</evidence>
<keyword evidence="3" id="KW-0804">Transcription</keyword>
<dbReference type="Proteomes" id="UP001501752">
    <property type="component" value="Unassembled WGS sequence"/>
</dbReference>
<dbReference type="InterPro" id="IPR054129">
    <property type="entry name" value="DesT_TetR_C"/>
</dbReference>
<proteinExistence type="predicted"/>
<protein>
    <submittedName>
        <fullName evidence="6">TetR/AcrR family transcriptional regulator</fullName>
    </submittedName>
</protein>
<sequence>MRPLPQPGPQPGRRLSADQRRRQILESARELVHSDGLDTLSVESAARSAGVSPGLLFHYFGSQRGFRAAVVRLVADEVLGQVSPDPTLSGSAQLRGGIETFISFVGRHPSLYLAVVRHVDRGGTGTMATLHRDVRARFAEWILAALTGAGTPRTPAVVATVHGWLAYVEELLVGWLDGAEVPADQLADLCERSAYQLVAVAVDDPDRWRAIRTALDRRP</sequence>
<dbReference type="PANTHER" id="PTHR30055:SF234">
    <property type="entry name" value="HTH-TYPE TRANSCRIPTIONAL REGULATOR BETI"/>
    <property type="match status" value="1"/>
</dbReference>
<dbReference type="Pfam" id="PF21943">
    <property type="entry name" value="TetR_C_46"/>
    <property type="match status" value="1"/>
</dbReference>
<keyword evidence="1" id="KW-0805">Transcription regulation</keyword>
<comment type="caution">
    <text evidence="6">The sequence shown here is derived from an EMBL/GenBank/DDBJ whole genome shotgun (WGS) entry which is preliminary data.</text>
</comment>
<evidence type="ECO:0000256" key="4">
    <source>
        <dbReference type="PROSITE-ProRule" id="PRU00335"/>
    </source>
</evidence>
<dbReference type="Pfam" id="PF00440">
    <property type="entry name" value="TetR_N"/>
    <property type="match status" value="1"/>
</dbReference>
<feature type="DNA-binding region" description="H-T-H motif" evidence="4">
    <location>
        <begin position="41"/>
        <end position="60"/>
    </location>
</feature>
<dbReference type="InterPro" id="IPR001647">
    <property type="entry name" value="HTH_TetR"/>
</dbReference>
<dbReference type="RefSeq" id="WP_345700354.1">
    <property type="nucleotide sequence ID" value="NZ_BAABIS010000001.1"/>
</dbReference>
<gene>
    <name evidence="6" type="ORF">GCM10023235_63690</name>
</gene>
<keyword evidence="7" id="KW-1185">Reference proteome</keyword>
<evidence type="ECO:0000256" key="2">
    <source>
        <dbReference type="ARBA" id="ARBA00023125"/>
    </source>
</evidence>
<evidence type="ECO:0000313" key="6">
    <source>
        <dbReference type="EMBL" id="GAA4875564.1"/>
    </source>
</evidence>
<reference evidence="7" key="1">
    <citation type="journal article" date="2019" name="Int. J. Syst. Evol. Microbiol.">
        <title>The Global Catalogue of Microorganisms (GCM) 10K type strain sequencing project: providing services to taxonomists for standard genome sequencing and annotation.</title>
        <authorList>
            <consortium name="The Broad Institute Genomics Platform"/>
            <consortium name="The Broad Institute Genome Sequencing Center for Infectious Disease"/>
            <person name="Wu L."/>
            <person name="Ma J."/>
        </authorList>
    </citation>
    <scope>NUCLEOTIDE SEQUENCE [LARGE SCALE GENOMIC DNA]</scope>
    <source>
        <strain evidence="7">JCM 13006</strain>
    </source>
</reference>
<feature type="domain" description="HTH tetR-type" evidence="5">
    <location>
        <begin position="18"/>
        <end position="78"/>
    </location>
</feature>
<dbReference type="EMBL" id="BAABIS010000001">
    <property type="protein sequence ID" value="GAA4875564.1"/>
    <property type="molecule type" value="Genomic_DNA"/>
</dbReference>
<evidence type="ECO:0000259" key="5">
    <source>
        <dbReference type="PROSITE" id="PS50977"/>
    </source>
</evidence>
<dbReference type="PANTHER" id="PTHR30055">
    <property type="entry name" value="HTH-TYPE TRANSCRIPTIONAL REGULATOR RUTR"/>
    <property type="match status" value="1"/>
</dbReference>
<dbReference type="PROSITE" id="PS50977">
    <property type="entry name" value="HTH_TETR_2"/>
    <property type="match status" value="1"/>
</dbReference>
<dbReference type="InterPro" id="IPR050109">
    <property type="entry name" value="HTH-type_TetR-like_transc_reg"/>
</dbReference>
<organism evidence="6 7">
    <name type="scientific">Kitasatospora terrestris</name>
    <dbReference type="NCBI Taxonomy" id="258051"/>
    <lineage>
        <taxon>Bacteria</taxon>
        <taxon>Bacillati</taxon>
        <taxon>Actinomycetota</taxon>
        <taxon>Actinomycetes</taxon>
        <taxon>Kitasatosporales</taxon>
        <taxon>Streptomycetaceae</taxon>
        <taxon>Kitasatospora</taxon>
    </lineage>
</organism>
<evidence type="ECO:0000256" key="1">
    <source>
        <dbReference type="ARBA" id="ARBA00023015"/>
    </source>
</evidence>
<dbReference type="InterPro" id="IPR009057">
    <property type="entry name" value="Homeodomain-like_sf"/>
</dbReference>
<dbReference type="Gene3D" id="1.10.357.10">
    <property type="entry name" value="Tetracycline Repressor, domain 2"/>
    <property type="match status" value="1"/>
</dbReference>
<name>A0ABP9ECR7_9ACTN</name>
<dbReference type="SUPFAM" id="SSF46689">
    <property type="entry name" value="Homeodomain-like"/>
    <property type="match status" value="1"/>
</dbReference>